<evidence type="ECO:0000256" key="7">
    <source>
        <dbReference type="ARBA" id="ARBA00022918"/>
    </source>
</evidence>
<accession>A0AAW2QFQ2</accession>
<dbReference type="Pfam" id="PF24626">
    <property type="entry name" value="SH3_Tf2-1"/>
    <property type="match status" value="1"/>
</dbReference>
<dbReference type="InterPro" id="IPR056924">
    <property type="entry name" value="SH3_Tf2-1"/>
</dbReference>
<dbReference type="AlphaFoldDB" id="A0AAW2QFQ2"/>
<dbReference type="FunFam" id="1.10.340.70:FF:000001">
    <property type="entry name" value="Retrovirus-related Pol polyprotein from transposon gypsy-like Protein"/>
    <property type="match status" value="1"/>
</dbReference>
<evidence type="ECO:0000259" key="12">
    <source>
        <dbReference type="Pfam" id="PF24626"/>
    </source>
</evidence>
<sequence length="294" mass="33714">MTVTHSSKPSYNLSLLNPLSHPEFTYEAGNTQKRRCVGTHSGIRKEIISASHDSAVGGHSGIHGTYQRVKAMFFWPRLKEEVHSWVGECETCRHENNPYPQLLYPLPICPYLQSQHTKVEELVQKRMKMLQLLKDNLCKAQQRMKLFVDKHRSERKFEVRDYVFLKLQPYRQISIALRRKLKLSARYYGPYEVVQRIGKVAYRFLGFEKFGKKSSNMAGNKRIWKEEGISKLGIQAKQDDTVSRDLHSASGEHVANDLKGGKSSNADLEVAHKFPAEHNPMSWESLLGANNESA</sequence>
<dbReference type="InterPro" id="IPR041588">
    <property type="entry name" value="Integrase_H2C2"/>
</dbReference>
<dbReference type="Pfam" id="PF17921">
    <property type="entry name" value="Integrase_H2C2"/>
    <property type="match status" value="1"/>
</dbReference>
<keyword evidence="8" id="KW-0808">Transferase</keyword>
<dbReference type="GO" id="GO:0006508">
    <property type="term" value="P:proteolysis"/>
    <property type="evidence" value="ECO:0007669"/>
    <property type="project" value="UniProtKB-KW"/>
</dbReference>
<keyword evidence="6" id="KW-0229">DNA integration</keyword>
<keyword evidence="7" id="KW-0695">RNA-directed DNA polymerase</keyword>
<dbReference type="GO" id="GO:0003964">
    <property type="term" value="F:RNA-directed DNA polymerase activity"/>
    <property type="evidence" value="ECO:0007669"/>
    <property type="project" value="UniProtKB-KW"/>
</dbReference>
<evidence type="ECO:0000256" key="4">
    <source>
        <dbReference type="ARBA" id="ARBA00022801"/>
    </source>
</evidence>
<keyword evidence="9" id="KW-0238">DNA-binding</keyword>
<dbReference type="GO" id="GO:0006310">
    <property type="term" value="P:DNA recombination"/>
    <property type="evidence" value="ECO:0007669"/>
    <property type="project" value="UniProtKB-KW"/>
</dbReference>
<dbReference type="GO" id="GO:0003887">
    <property type="term" value="F:DNA-directed DNA polymerase activity"/>
    <property type="evidence" value="ECO:0007669"/>
    <property type="project" value="UniProtKB-KW"/>
</dbReference>
<evidence type="ECO:0000313" key="13">
    <source>
        <dbReference type="EMBL" id="KAL0366704.1"/>
    </source>
</evidence>
<evidence type="ECO:0000259" key="11">
    <source>
        <dbReference type="Pfam" id="PF17921"/>
    </source>
</evidence>
<keyword evidence="10" id="KW-0233">DNA recombination</keyword>
<reference evidence="13" key="2">
    <citation type="journal article" date="2024" name="Plant">
        <title>Genomic evolution and insights into agronomic trait innovations of Sesamum species.</title>
        <authorList>
            <person name="Miao H."/>
            <person name="Wang L."/>
            <person name="Qu L."/>
            <person name="Liu H."/>
            <person name="Sun Y."/>
            <person name="Le M."/>
            <person name="Wang Q."/>
            <person name="Wei S."/>
            <person name="Zheng Y."/>
            <person name="Lin W."/>
            <person name="Duan Y."/>
            <person name="Cao H."/>
            <person name="Xiong S."/>
            <person name="Wang X."/>
            <person name="Wei L."/>
            <person name="Li C."/>
            <person name="Ma Q."/>
            <person name="Ju M."/>
            <person name="Zhao R."/>
            <person name="Li G."/>
            <person name="Mu C."/>
            <person name="Tian Q."/>
            <person name="Mei H."/>
            <person name="Zhang T."/>
            <person name="Gao T."/>
            <person name="Zhang H."/>
        </authorList>
    </citation>
    <scope>NUCLEOTIDE SEQUENCE</scope>
    <source>
        <strain evidence="13">G02</strain>
    </source>
</reference>
<feature type="domain" description="Tf2-1-like SH3-like" evidence="12">
    <location>
        <begin position="161"/>
        <end position="203"/>
    </location>
</feature>
<evidence type="ECO:0000256" key="5">
    <source>
        <dbReference type="ARBA" id="ARBA00022842"/>
    </source>
</evidence>
<name>A0AAW2QFQ2_SESRA</name>
<organism evidence="13">
    <name type="scientific">Sesamum radiatum</name>
    <name type="common">Black benniseed</name>
    <dbReference type="NCBI Taxonomy" id="300843"/>
    <lineage>
        <taxon>Eukaryota</taxon>
        <taxon>Viridiplantae</taxon>
        <taxon>Streptophyta</taxon>
        <taxon>Embryophyta</taxon>
        <taxon>Tracheophyta</taxon>
        <taxon>Spermatophyta</taxon>
        <taxon>Magnoliopsida</taxon>
        <taxon>eudicotyledons</taxon>
        <taxon>Gunneridae</taxon>
        <taxon>Pentapetalae</taxon>
        <taxon>asterids</taxon>
        <taxon>lamiids</taxon>
        <taxon>Lamiales</taxon>
        <taxon>Pedaliaceae</taxon>
        <taxon>Sesamum</taxon>
    </lineage>
</organism>
<evidence type="ECO:0000256" key="3">
    <source>
        <dbReference type="ARBA" id="ARBA00022750"/>
    </source>
</evidence>
<feature type="domain" description="Integrase zinc-binding" evidence="11">
    <location>
        <begin position="42"/>
        <end position="97"/>
    </location>
</feature>
<proteinExistence type="predicted"/>
<dbReference type="InterPro" id="IPR050951">
    <property type="entry name" value="Retrovirus_Pol_polyprotein"/>
</dbReference>
<keyword evidence="5" id="KW-0460">Magnesium</keyword>
<keyword evidence="8" id="KW-0239">DNA-directed DNA polymerase</keyword>
<dbReference type="GO" id="GO:0004190">
    <property type="term" value="F:aspartic-type endopeptidase activity"/>
    <property type="evidence" value="ECO:0007669"/>
    <property type="project" value="UniProtKB-KW"/>
</dbReference>
<evidence type="ECO:0000256" key="8">
    <source>
        <dbReference type="ARBA" id="ARBA00022932"/>
    </source>
</evidence>
<keyword evidence="8" id="KW-0548">Nucleotidyltransferase</keyword>
<keyword evidence="2" id="KW-0479">Metal-binding</keyword>
<evidence type="ECO:0000256" key="6">
    <source>
        <dbReference type="ARBA" id="ARBA00022908"/>
    </source>
</evidence>
<comment type="caution">
    <text evidence="13">The sequence shown here is derived from an EMBL/GenBank/DDBJ whole genome shotgun (WGS) entry which is preliminary data.</text>
</comment>
<protein>
    <recommendedName>
        <fullName evidence="14">Integrase zinc-binding domain-containing protein</fullName>
    </recommendedName>
</protein>
<keyword evidence="4" id="KW-0378">Hydrolase</keyword>
<dbReference type="EMBL" id="JACGWJ010000015">
    <property type="protein sequence ID" value="KAL0366704.1"/>
    <property type="molecule type" value="Genomic_DNA"/>
</dbReference>
<evidence type="ECO:0000256" key="9">
    <source>
        <dbReference type="ARBA" id="ARBA00023125"/>
    </source>
</evidence>
<evidence type="ECO:0000256" key="2">
    <source>
        <dbReference type="ARBA" id="ARBA00022723"/>
    </source>
</evidence>
<dbReference type="GO" id="GO:0003677">
    <property type="term" value="F:DNA binding"/>
    <property type="evidence" value="ECO:0007669"/>
    <property type="project" value="UniProtKB-KW"/>
</dbReference>
<evidence type="ECO:0000256" key="1">
    <source>
        <dbReference type="ARBA" id="ARBA00022670"/>
    </source>
</evidence>
<dbReference type="GO" id="GO:0015074">
    <property type="term" value="P:DNA integration"/>
    <property type="evidence" value="ECO:0007669"/>
    <property type="project" value="UniProtKB-KW"/>
</dbReference>
<keyword evidence="3" id="KW-0064">Aspartyl protease</keyword>
<keyword evidence="1" id="KW-0645">Protease</keyword>
<dbReference type="GO" id="GO:0046872">
    <property type="term" value="F:metal ion binding"/>
    <property type="evidence" value="ECO:0007669"/>
    <property type="project" value="UniProtKB-KW"/>
</dbReference>
<evidence type="ECO:0000256" key="10">
    <source>
        <dbReference type="ARBA" id="ARBA00023172"/>
    </source>
</evidence>
<reference evidence="13" key="1">
    <citation type="submission" date="2020-06" db="EMBL/GenBank/DDBJ databases">
        <authorList>
            <person name="Li T."/>
            <person name="Hu X."/>
            <person name="Zhang T."/>
            <person name="Song X."/>
            <person name="Zhang H."/>
            <person name="Dai N."/>
            <person name="Sheng W."/>
            <person name="Hou X."/>
            <person name="Wei L."/>
        </authorList>
    </citation>
    <scope>NUCLEOTIDE SEQUENCE</scope>
    <source>
        <strain evidence="13">G02</strain>
        <tissue evidence="13">Leaf</tissue>
    </source>
</reference>
<dbReference type="Gene3D" id="1.10.340.70">
    <property type="match status" value="1"/>
</dbReference>
<dbReference type="PANTHER" id="PTHR37984:SF5">
    <property type="entry name" value="PROTEIN NYNRIN-LIKE"/>
    <property type="match status" value="1"/>
</dbReference>
<gene>
    <name evidence="13" type="ORF">Sradi_3560500</name>
</gene>
<evidence type="ECO:0008006" key="14">
    <source>
        <dbReference type="Google" id="ProtNLM"/>
    </source>
</evidence>
<dbReference type="PANTHER" id="PTHR37984">
    <property type="entry name" value="PROTEIN CBG26694"/>
    <property type="match status" value="1"/>
</dbReference>